<dbReference type="InterPro" id="IPR003148">
    <property type="entry name" value="RCK_N"/>
</dbReference>
<dbReference type="SUPFAM" id="SSF51735">
    <property type="entry name" value="NAD(P)-binding Rossmann-fold domains"/>
    <property type="match status" value="1"/>
</dbReference>
<keyword evidence="4" id="KW-0472">Membrane</keyword>
<dbReference type="Gene3D" id="1.10.490.160">
    <property type="match status" value="1"/>
</dbReference>
<evidence type="ECO:0000256" key="3">
    <source>
        <dbReference type="SAM" id="MobiDB-lite"/>
    </source>
</evidence>
<feature type="region of interest" description="Disordered" evidence="3">
    <location>
        <begin position="270"/>
        <end position="321"/>
    </location>
</feature>
<organism evidence="6 7">
    <name type="scientific">Actinoplanes oblitus</name>
    <dbReference type="NCBI Taxonomy" id="3040509"/>
    <lineage>
        <taxon>Bacteria</taxon>
        <taxon>Bacillati</taxon>
        <taxon>Actinomycetota</taxon>
        <taxon>Actinomycetes</taxon>
        <taxon>Micromonosporales</taxon>
        <taxon>Micromonosporaceae</taxon>
        <taxon>Actinoplanes</taxon>
    </lineage>
</organism>
<evidence type="ECO:0000256" key="1">
    <source>
        <dbReference type="ARBA" id="ARBA00022448"/>
    </source>
</evidence>
<keyword evidence="2" id="KW-0406">Ion transport</keyword>
<name>A0ABY8WEI3_9ACTN</name>
<evidence type="ECO:0000313" key="6">
    <source>
        <dbReference type="EMBL" id="WIM95352.1"/>
    </source>
</evidence>
<evidence type="ECO:0000259" key="5">
    <source>
        <dbReference type="Pfam" id="PF02254"/>
    </source>
</evidence>
<dbReference type="Pfam" id="PF02254">
    <property type="entry name" value="TrkA_N"/>
    <property type="match status" value="1"/>
</dbReference>
<keyword evidence="4" id="KW-1133">Transmembrane helix</keyword>
<keyword evidence="1" id="KW-0813">Transport</keyword>
<keyword evidence="4" id="KW-0812">Transmembrane</keyword>
<dbReference type="EMBL" id="CP126980">
    <property type="protein sequence ID" value="WIM95352.1"/>
    <property type="molecule type" value="Genomic_DNA"/>
</dbReference>
<dbReference type="InterPro" id="IPR036291">
    <property type="entry name" value="NAD(P)-bd_dom_sf"/>
</dbReference>
<dbReference type="PANTHER" id="PTHR43833">
    <property type="entry name" value="POTASSIUM CHANNEL PROTEIN 2-RELATED-RELATED"/>
    <property type="match status" value="1"/>
</dbReference>
<feature type="transmembrane region" description="Helical" evidence="4">
    <location>
        <begin position="21"/>
        <end position="42"/>
    </location>
</feature>
<dbReference type="RefSeq" id="WP_284916657.1">
    <property type="nucleotide sequence ID" value="NZ_CP126980.1"/>
</dbReference>
<evidence type="ECO:0000256" key="2">
    <source>
        <dbReference type="ARBA" id="ARBA00023065"/>
    </source>
</evidence>
<dbReference type="InterPro" id="IPR050721">
    <property type="entry name" value="Trk_Ktr_HKT_K-transport"/>
</dbReference>
<dbReference type="Proteomes" id="UP001240150">
    <property type="component" value="Chromosome"/>
</dbReference>
<evidence type="ECO:0000313" key="7">
    <source>
        <dbReference type="Proteomes" id="UP001240150"/>
    </source>
</evidence>
<sequence length="639" mass="68886">MASFPRASRPFRGEQRQPAVTATRLLFALAGLAALALGYLGFDQYLAAAPDPATRDPLNLTYHTLQLFVLGADPLQEAVRLPPALQVARFVAPAVTLYALFEAGRLLLATEWRRWRARRSRDHVVICGDTSVARTLADRLYQAGQRVVWVRSRPIGPLELRHRALLGVQGDPRDPDVLRGAAAGRAAVVYACTGESAANLTIAAAVARLAPSSRPGMAVYAQIHEPDWALTLQARRLSVPEATAHRLDFFHLDDLAVRVLLAERPLLTAPAAPPPPSASEPPSPPEAASGPPSPSPASPPAPSVPPGPSPPLSRPGGGAPRLLLAGDSTLARALLAELARHWRLHRPDPGARVEVDLVAPNAARVLERLARRRPALLDACRVTPYDGTVGDLLDAATPRYDHAFLCFTDEKYGLQLALSEYRLWHAVDGDLVVAVDGLAELADAFRPEQAPPLLDPLNGRLRLFSPVAAGGDPALITEDLSERLARLIHERYLVARLARGDAMGSAAAMAPWSDLDHALRRANLLQAADIGPKLHQVHCAIVPRDAAGDDFRFTGDEVEELARRESGRWVAATLAESAATGLPVAARYRAYLREWDDLPPEGKERCRAAIRDIPEILGEAGFQVVRLSDTGANRALFPA</sequence>
<accession>A0ABY8WEI3</accession>
<feature type="domain" description="RCK N-terminal" evidence="5">
    <location>
        <begin position="124"/>
        <end position="229"/>
    </location>
</feature>
<protein>
    <submittedName>
        <fullName evidence="6">NAD-binding protein</fullName>
    </submittedName>
</protein>
<dbReference type="Gene3D" id="3.40.50.720">
    <property type="entry name" value="NAD(P)-binding Rossmann-like Domain"/>
    <property type="match status" value="1"/>
</dbReference>
<evidence type="ECO:0000256" key="4">
    <source>
        <dbReference type="SAM" id="Phobius"/>
    </source>
</evidence>
<keyword evidence="7" id="KW-1185">Reference proteome</keyword>
<proteinExistence type="predicted"/>
<reference evidence="6 7" key="1">
    <citation type="submission" date="2023-06" db="EMBL/GenBank/DDBJ databases">
        <authorList>
            <person name="Yushchuk O."/>
            <person name="Binda E."/>
            <person name="Ruckert-Reed C."/>
            <person name="Fedorenko V."/>
            <person name="Kalinowski J."/>
            <person name="Marinelli F."/>
        </authorList>
    </citation>
    <scope>NUCLEOTIDE SEQUENCE [LARGE SCALE GENOMIC DNA]</scope>
    <source>
        <strain evidence="6 7">NRRL 3884</strain>
    </source>
</reference>
<gene>
    <name evidence="6" type="ORF">ACTOB_007448</name>
</gene>
<dbReference type="PANTHER" id="PTHR43833:SF5">
    <property type="entry name" value="TRK SYSTEM POTASSIUM UPTAKE PROTEIN TRKA"/>
    <property type="match status" value="1"/>
</dbReference>
<feature type="compositionally biased region" description="Pro residues" evidence="3">
    <location>
        <begin position="271"/>
        <end position="313"/>
    </location>
</feature>